<dbReference type="EMBL" id="JAPZBT010000001">
    <property type="protein sequence ID" value="KAJ5382476.1"/>
    <property type="molecule type" value="Genomic_DNA"/>
</dbReference>
<protein>
    <recommendedName>
        <fullName evidence="1">VOC domain-containing protein</fullName>
    </recommendedName>
</protein>
<dbReference type="SUPFAM" id="SSF54593">
    <property type="entry name" value="Glyoxalase/Bleomycin resistance protein/Dihydroxybiphenyl dioxygenase"/>
    <property type="match status" value="1"/>
</dbReference>
<evidence type="ECO:0000313" key="3">
    <source>
        <dbReference type="Proteomes" id="UP001147752"/>
    </source>
</evidence>
<gene>
    <name evidence="2" type="ORF">N7517_000387</name>
</gene>
<dbReference type="GeneID" id="81457300"/>
<proteinExistence type="predicted"/>
<dbReference type="AlphaFoldDB" id="A0A9W9SQ04"/>
<reference evidence="2" key="2">
    <citation type="journal article" date="2023" name="IMA Fungus">
        <title>Comparative genomic study of the Penicillium genus elucidates a diverse pangenome and 15 lateral gene transfer events.</title>
        <authorList>
            <person name="Petersen C."/>
            <person name="Sorensen T."/>
            <person name="Nielsen M.R."/>
            <person name="Sondergaard T.E."/>
            <person name="Sorensen J.L."/>
            <person name="Fitzpatrick D.A."/>
            <person name="Frisvad J.C."/>
            <person name="Nielsen K.L."/>
        </authorList>
    </citation>
    <scope>NUCLEOTIDE SEQUENCE</scope>
    <source>
        <strain evidence="2">IBT 3081</strain>
    </source>
</reference>
<dbReference type="InterPro" id="IPR004360">
    <property type="entry name" value="Glyas_Fos-R_dOase_dom"/>
</dbReference>
<dbReference type="Gene3D" id="3.10.180.10">
    <property type="entry name" value="2,3-Dihydroxybiphenyl 1,2-Dioxygenase, domain 1"/>
    <property type="match status" value="1"/>
</dbReference>
<name>A0A9W9SQ04_9EURO</name>
<keyword evidence="3" id="KW-1185">Reference proteome</keyword>
<dbReference type="PROSITE" id="PS51819">
    <property type="entry name" value="VOC"/>
    <property type="match status" value="1"/>
</dbReference>
<dbReference type="Proteomes" id="UP001147752">
    <property type="component" value="Unassembled WGS sequence"/>
</dbReference>
<sequence length="199" mass="22473">MVLDLTNLPAKTLSPVRLAHVVLRTTPENFKTMTEFYKTFLGGQASWENDVLSFITYDDEHHRIAIAALPHVGPRNPKTCGLEHISFTFKSLEDLLVAYRQRAAKGVSPIWTVNHGVTVSMYYRDPDGNQLETQVDCFKDIEEINAYMTGPEMAENPLGVEYDPEEMIRKLQEGVPEAELIKRPSIGPRGLDDLPLIDM</sequence>
<dbReference type="RefSeq" id="XP_056582252.1">
    <property type="nucleotide sequence ID" value="XM_056718117.1"/>
</dbReference>
<reference evidence="2" key="1">
    <citation type="submission" date="2022-12" db="EMBL/GenBank/DDBJ databases">
        <authorList>
            <person name="Petersen C."/>
        </authorList>
    </citation>
    <scope>NUCLEOTIDE SEQUENCE</scope>
    <source>
        <strain evidence="2">IBT 3081</strain>
    </source>
</reference>
<feature type="domain" description="VOC" evidence="1">
    <location>
        <begin position="17"/>
        <end position="136"/>
    </location>
</feature>
<dbReference type="Pfam" id="PF00903">
    <property type="entry name" value="Glyoxalase"/>
    <property type="match status" value="1"/>
</dbReference>
<dbReference type="InterPro" id="IPR037523">
    <property type="entry name" value="VOC_core"/>
</dbReference>
<organism evidence="2 3">
    <name type="scientific">Penicillium concentricum</name>
    <dbReference type="NCBI Taxonomy" id="293559"/>
    <lineage>
        <taxon>Eukaryota</taxon>
        <taxon>Fungi</taxon>
        <taxon>Dikarya</taxon>
        <taxon>Ascomycota</taxon>
        <taxon>Pezizomycotina</taxon>
        <taxon>Eurotiomycetes</taxon>
        <taxon>Eurotiomycetidae</taxon>
        <taxon>Eurotiales</taxon>
        <taxon>Aspergillaceae</taxon>
        <taxon>Penicillium</taxon>
    </lineage>
</organism>
<accession>A0A9W9SQ04</accession>
<dbReference type="InterPro" id="IPR029068">
    <property type="entry name" value="Glyas_Bleomycin-R_OHBP_Dase"/>
</dbReference>
<dbReference type="OrthoDB" id="5371818at2759"/>
<comment type="caution">
    <text evidence="2">The sequence shown here is derived from an EMBL/GenBank/DDBJ whole genome shotgun (WGS) entry which is preliminary data.</text>
</comment>
<evidence type="ECO:0000313" key="2">
    <source>
        <dbReference type="EMBL" id="KAJ5382476.1"/>
    </source>
</evidence>
<evidence type="ECO:0000259" key="1">
    <source>
        <dbReference type="PROSITE" id="PS51819"/>
    </source>
</evidence>